<dbReference type="GO" id="GO:0016491">
    <property type="term" value="F:oxidoreductase activity"/>
    <property type="evidence" value="ECO:0007669"/>
    <property type="project" value="UniProtKB-KW"/>
</dbReference>
<accession>A0ABV4U1B4</accession>
<dbReference type="InterPro" id="IPR050407">
    <property type="entry name" value="Geranylgeranyl_reductase"/>
</dbReference>
<dbReference type="PANTHER" id="PTHR42685">
    <property type="entry name" value="GERANYLGERANYL DIPHOSPHATE REDUCTASE"/>
    <property type="match status" value="1"/>
</dbReference>
<dbReference type="RefSeq" id="WP_425344317.1">
    <property type="nucleotide sequence ID" value="NZ_JBGUBD010000002.1"/>
</dbReference>
<keyword evidence="2" id="KW-0560">Oxidoreductase</keyword>
<dbReference type="SUPFAM" id="SSF51905">
    <property type="entry name" value="FAD/NAD(P)-binding domain"/>
    <property type="match status" value="1"/>
</dbReference>
<dbReference type="EMBL" id="JBGUBD010000002">
    <property type="protein sequence ID" value="MFA9477392.1"/>
    <property type="molecule type" value="Genomic_DNA"/>
</dbReference>
<feature type="domain" description="FAD-binding" evidence="1">
    <location>
        <begin position="5"/>
        <end position="294"/>
    </location>
</feature>
<keyword evidence="3" id="KW-1185">Reference proteome</keyword>
<dbReference type="InterPro" id="IPR002938">
    <property type="entry name" value="FAD-bd"/>
</dbReference>
<evidence type="ECO:0000313" key="3">
    <source>
        <dbReference type="Proteomes" id="UP001575105"/>
    </source>
</evidence>
<dbReference type="Gene3D" id="3.50.50.60">
    <property type="entry name" value="FAD/NAD(P)-binding domain"/>
    <property type="match status" value="1"/>
</dbReference>
<evidence type="ECO:0000259" key="1">
    <source>
        <dbReference type="Pfam" id="PF01494"/>
    </source>
</evidence>
<evidence type="ECO:0000313" key="2">
    <source>
        <dbReference type="EMBL" id="MFA9477392.1"/>
    </source>
</evidence>
<gene>
    <name evidence="2" type="ORF">ACERK3_03685</name>
</gene>
<dbReference type="Proteomes" id="UP001575105">
    <property type="component" value="Unassembled WGS sequence"/>
</dbReference>
<dbReference type="EC" id="1.-.-.-" evidence="2"/>
<comment type="caution">
    <text evidence="2">The sequence shown here is derived from an EMBL/GenBank/DDBJ whole genome shotgun (WGS) entry which is preliminary data.</text>
</comment>
<organism evidence="2 3">
    <name type="scientific">Natronomicrosphaera hydrolytica</name>
    <dbReference type="NCBI Taxonomy" id="3242702"/>
    <lineage>
        <taxon>Bacteria</taxon>
        <taxon>Pseudomonadati</taxon>
        <taxon>Planctomycetota</taxon>
        <taxon>Phycisphaerae</taxon>
        <taxon>Phycisphaerales</taxon>
        <taxon>Phycisphaeraceae</taxon>
        <taxon>Natronomicrosphaera</taxon>
    </lineage>
</organism>
<name>A0ABV4U1B4_9BACT</name>
<dbReference type="PRINTS" id="PR00420">
    <property type="entry name" value="RNGMNOXGNASE"/>
</dbReference>
<reference evidence="2 3" key="1">
    <citation type="submission" date="2024-08" db="EMBL/GenBank/DDBJ databases">
        <title>Whole-genome sequencing of halo(alkali)philic microorganisms from hypersaline lakes.</title>
        <authorList>
            <person name="Sorokin D.Y."/>
            <person name="Merkel A.Y."/>
            <person name="Messina E."/>
            <person name="Yakimov M."/>
        </authorList>
    </citation>
    <scope>NUCLEOTIDE SEQUENCE [LARGE SCALE GENOMIC DNA]</scope>
    <source>
        <strain evidence="2 3">AB-hyl4</strain>
    </source>
</reference>
<dbReference type="Pfam" id="PF01494">
    <property type="entry name" value="FAD_binding_3"/>
    <property type="match status" value="1"/>
</dbReference>
<protein>
    <submittedName>
        <fullName evidence="2">NAD(P)/FAD-dependent oxidoreductase</fullName>
        <ecNumber evidence="2">1.-.-.-</ecNumber>
    </submittedName>
</protein>
<dbReference type="InterPro" id="IPR036188">
    <property type="entry name" value="FAD/NAD-bd_sf"/>
</dbReference>
<proteinExistence type="predicted"/>
<sequence>MTERYDIAIIGAGPAGAMSAYRCAQHGAAVLLVDKARFPRAKTCGGCLGGEAIGVLERAGLATVHRSCDAQPLHALRLATAGRSANVPLAGGFAVSRRRFDHALVQTAVAAGVTFHDDTNAVVSHDNRVMLRHRGDGNNGGASRQVHARVLMVADGIAGTCLADRPGFDWHVARRARVGFGAVLPGVGSGYEPGVIHMAVGRAGYVGVVEVEGGQLDIAAAVDARAMQQLCGPAATAARLLHDAGLPAIDGLNDASWRGTPWLTRHRRRVADDGLLLIGDATGYVEPFTGEGIGWALCSAEAATPLALNAIAKPAMAHRWTKHHRQLFAARHRRCRLIATLLRRPALMRLAVALLDQRPALAHPITRRLALGA</sequence>
<dbReference type="PANTHER" id="PTHR42685:SF22">
    <property type="entry name" value="CONDITIONED MEDIUM FACTOR RECEPTOR 1"/>
    <property type="match status" value="1"/>
</dbReference>